<accession>D1P198</accession>
<sequence>MSLNGFKEVVTSELPIAKIGVRIGILAMYAQDLEYQSLMTLSWGSGTSGA</sequence>
<evidence type="ECO:0000313" key="1">
    <source>
        <dbReference type="EMBL" id="EFB73117.1"/>
    </source>
</evidence>
<protein>
    <submittedName>
        <fullName evidence="1">Uncharacterized protein</fullName>
    </submittedName>
</protein>
<keyword evidence="2" id="KW-1185">Reference proteome</keyword>
<dbReference type="EMBL" id="ABXV02000017">
    <property type="protein sequence ID" value="EFB73117.1"/>
    <property type="molecule type" value="Genomic_DNA"/>
</dbReference>
<comment type="caution">
    <text evidence="1">The sequence shown here is derived from an EMBL/GenBank/DDBJ whole genome shotgun (WGS) entry which is preliminary data.</text>
</comment>
<evidence type="ECO:0000313" key="2">
    <source>
        <dbReference type="Proteomes" id="UP000005512"/>
    </source>
</evidence>
<reference evidence="1" key="1">
    <citation type="submission" date="2009-12" db="EMBL/GenBank/DDBJ databases">
        <authorList>
            <person name="Weinstock G."/>
            <person name="Sodergren E."/>
            <person name="Clifton S."/>
            <person name="Fulton L."/>
            <person name="Fulton B."/>
            <person name="Courtney L."/>
            <person name="Fronick C."/>
            <person name="Harrison M."/>
            <person name="Strong C."/>
            <person name="Farmer C."/>
            <person name="Delahaunty K."/>
            <person name="Markovic C."/>
            <person name="Hall O."/>
            <person name="Minx P."/>
            <person name="Tomlinson C."/>
            <person name="Mitreva M."/>
            <person name="Nelson J."/>
            <person name="Hou S."/>
            <person name="Wollam A."/>
            <person name="Pepin K.H."/>
            <person name="Johnson M."/>
            <person name="Bhonagiri V."/>
            <person name="Nash W.E."/>
            <person name="Warren W."/>
            <person name="Chinwalla A."/>
            <person name="Mardis E.R."/>
            <person name="Wilson R.K."/>
        </authorList>
    </citation>
    <scope>NUCLEOTIDE SEQUENCE [LARGE SCALE GENOMIC DNA]</scope>
    <source>
        <strain evidence="1">DSM 4541</strain>
    </source>
</reference>
<gene>
    <name evidence="1" type="ORF">PROVRUST_05916</name>
</gene>
<dbReference type="AlphaFoldDB" id="D1P198"/>
<dbReference type="HOGENOM" id="CLU_3121531_0_0_6"/>
<dbReference type="Proteomes" id="UP000005512">
    <property type="component" value="Unassembled WGS sequence"/>
</dbReference>
<proteinExistence type="predicted"/>
<name>D1P198_9GAMM</name>
<organism evidence="1 2">
    <name type="scientific">Providencia rustigianii DSM 4541</name>
    <dbReference type="NCBI Taxonomy" id="500637"/>
    <lineage>
        <taxon>Bacteria</taxon>
        <taxon>Pseudomonadati</taxon>
        <taxon>Pseudomonadota</taxon>
        <taxon>Gammaproteobacteria</taxon>
        <taxon>Enterobacterales</taxon>
        <taxon>Morganellaceae</taxon>
        <taxon>Providencia</taxon>
    </lineage>
</organism>